<gene>
    <name evidence="6" type="ORF">Raf01_82610</name>
</gene>
<dbReference type="InterPro" id="IPR040919">
    <property type="entry name" value="Asparaginase_C"/>
</dbReference>
<evidence type="ECO:0000256" key="1">
    <source>
        <dbReference type="ARBA" id="ARBA00010518"/>
    </source>
</evidence>
<feature type="domain" description="L-asparaginase N-terminal" evidence="4">
    <location>
        <begin position="4"/>
        <end position="190"/>
    </location>
</feature>
<keyword evidence="2" id="KW-0378">Hydrolase</keyword>
<dbReference type="EMBL" id="BONZ01000089">
    <property type="protein sequence ID" value="GIH20089.1"/>
    <property type="molecule type" value="Genomic_DNA"/>
</dbReference>
<dbReference type="GO" id="GO:0006528">
    <property type="term" value="P:asparagine metabolic process"/>
    <property type="evidence" value="ECO:0007669"/>
    <property type="project" value="InterPro"/>
</dbReference>
<dbReference type="InterPro" id="IPR037152">
    <property type="entry name" value="L-asparaginase_N_sf"/>
</dbReference>
<dbReference type="InterPro" id="IPR036152">
    <property type="entry name" value="Asp/glu_Ase-like_sf"/>
</dbReference>
<dbReference type="Gene3D" id="3.40.50.1170">
    <property type="entry name" value="L-asparaginase, N-terminal domain"/>
    <property type="match status" value="1"/>
</dbReference>
<dbReference type="PANTHER" id="PTHR11707:SF28">
    <property type="entry name" value="60 KDA LYSOPHOSPHOLIPASE"/>
    <property type="match status" value="1"/>
</dbReference>
<evidence type="ECO:0000259" key="5">
    <source>
        <dbReference type="Pfam" id="PF17763"/>
    </source>
</evidence>
<dbReference type="InterPro" id="IPR027473">
    <property type="entry name" value="L-asparaginase_C"/>
</dbReference>
<dbReference type="PROSITE" id="PS51732">
    <property type="entry name" value="ASN_GLN_ASE_3"/>
    <property type="match status" value="1"/>
</dbReference>
<dbReference type="SMART" id="SM00870">
    <property type="entry name" value="Asparaginase"/>
    <property type="match status" value="1"/>
</dbReference>
<evidence type="ECO:0000313" key="7">
    <source>
        <dbReference type="Proteomes" id="UP000642748"/>
    </source>
</evidence>
<name>A0A8J3QZD6_9ACTN</name>
<evidence type="ECO:0000259" key="4">
    <source>
        <dbReference type="Pfam" id="PF00710"/>
    </source>
</evidence>
<dbReference type="RefSeq" id="WP_203923528.1">
    <property type="nucleotide sequence ID" value="NZ_BONZ01000089.1"/>
</dbReference>
<comment type="caution">
    <text evidence="6">The sequence shown here is derived from an EMBL/GenBank/DDBJ whole genome shotgun (WGS) entry which is preliminary data.</text>
</comment>
<dbReference type="Proteomes" id="UP000642748">
    <property type="component" value="Unassembled WGS sequence"/>
</dbReference>
<comment type="similarity">
    <text evidence="1">Belongs to the asparaginase 1 family.</text>
</comment>
<dbReference type="CDD" id="cd08964">
    <property type="entry name" value="L-asparaginase_II"/>
    <property type="match status" value="1"/>
</dbReference>
<dbReference type="Gene3D" id="3.40.50.40">
    <property type="match status" value="1"/>
</dbReference>
<dbReference type="SUPFAM" id="SSF53774">
    <property type="entry name" value="Glutaminase/Asparaginase"/>
    <property type="match status" value="1"/>
</dbReference>
<feature type="active site" description="O-isoaspartyl threonine intermediate" evidence="3">
    <location>
        <position position="13"/>
    </location>
</feature>
<protein>
    <submittedName>
        <fullName evidence="6">L-asparaginase</fullName>
    </submittedName>
</protein>
<dbReference type="Pfam" id="PF00710">
    <property type="entry name" value="Asparaginase"/>
    <property type="match status" value="1"/>
</dbReference>
<dbReference type="SFLD" id="SFLDS00057">
    <property type="entry name" value="Glutaminase/Asparaginase"/>
    <property type="match status" value="1"/>
</dbReference>
<dbReference type="InterPro" id="IPR004550">
    <property type="entry name" value="AsnASE_II"/>
</dbReference>
<dbReference type="PIRSF" id="PIRSF001220">
    <property type="entry name" value="L-ASNase_gatD"/>
    <property type="match status" value="1"/>
</dbReference>
<accession>A0A8J3QZD6</accession>
<dbReference type="PRINTS" id="PR00139">
    <property type="entry name" value="ASNGLNASE"/>
</dbReference>
<dbReference type="InterPro" id="IPR006034">
    <property type="entry name" value="Asparaginase/glutaminase-like"/>
</dbReference>
<sequence>MPPRVLLLATKDTIAYQPSRSAVASGADLLATIPAARRPTAQVTVEDVMAEPSWDTSPATMLSLARRARAAILDDGFDGVVITHGIDTLEDTAFLTDLTAGQATTEGGIVFTGATRHLDDPSTDGPGNLTAALAAATHPALRHTGVVACLNDELHAARWVHAADTTSVAALRSYPYPPLGRVVDGQVELLAVPPPRPPAAAGEPESDVALIKTYPGIEPTLLTTVADAGARGIVLEGTGESNVPVNLFSTISDLTEWDIPVVIASRCRTRGVPLEHTPTGTGMAAAIGAIGARGLAPTKARAALMVALGSGGVPAVRDWFSRL</sequence>
<keyword evidence="7" id="KW-1185">Reference proteome</keyword>
<evidence type="ECO:0000256" key="2">
    <source>
        <dbReference type="ARBA" id="ARBA00022801"/>
    </source>
</evidence>
<dbReference type="PIRSF" id="PIRSF500176">
    <property type="entry name" value="L_ASNase"/>
    <property type="match status" value="1"/>
</dbReference>
<dbReference type="GO" id="GO:0004067">
    <property type="term" value="F:asparaginase activity"/>
    <property type="evidence" value="ECO:0007669"/>
    <property type="project" value="UniProtKB-UniRule"/>
</dbReference>
<organism evidence="6 7">
    <name type="scientific">Rugosimonospora africana</name>
    <dbReference type="NCBI Taxonomy" id="556532"/>
    <lineage>
        <taxon>Bacteria</taxon>
        <taxon>Bacillati</taxon>
        <taxon>Actinomycetota</taxon>
        <taxon>Actinomycetes</taxon>
        <taxon>Micromonosporales</taxon>
        <taxon>Micromonosporaceae</taxon>
        <taxon>Rugosimonospora</taxon>
    </lineage>
</organism>
<dbReference type="InterPro" id="IPR027474">
    <property type="entry name" value="L-asparaginase_N"/>
</dbReference>
<evidence type="ECO:0000313" key="6">
    <source>
        <dbReference type="EMBL" id="GIH20089.1"/>
    </source>
</evidence>
<evidence type="ECO:0000256" key="3">
    <source>
        <dbReference type="PIRSR" id="PIRSR001220-1"/>
    </source>
</evidence>
<dbReference type="PANTHER" id="PTHR11707">
    <property type="entry name" value="L-ASPARAGINASE"/>
    <property type="match status" value="1"/>
</dbReference>
<feature type="domain" description="Asparaginase/glutaminase C-terminal" evidence="5">
    <location>
        <begin position="207"/>
        <end position="312"/>
    </location>
</feature>
<dbReference type="AlphaFoldDB" id="A0A8J3QZD6"/>
<proteinExistence type="inferred from homology"/>
<reference evidence="6" key="1">
    <citation type="submission" date="2021-01" db="EMBL/GenBank/DDBJ databases">
        <title>Whole genome shotgun sequence of Rugosimonospora africana NBRC 104875.</title>
        <authorList>
            <person name="Komaki H."/>
            <person name="Tamura T."/>
        </authorList>
    </citation>
    <scope>NUCLEOTIDE SEQUENCE</scope>
    <source>
        <strain evidence="6">NBRC 104875</strain>
    </source>
</reference>
<dbReference type="Pfam" id="PF17763">
    <property type="entry name" value="Asparaginase_C"/>
    <property type="match status" value="1"/>
</dbReference>